<dbReference type="Pfam" id="PF02597">
    <property type="entry name" value="ThiS"/>
    <property type="match status" value="1"/>
</dbReference>
<dbReference type="RefSeq" id="WP_184285991.1">
    <property type="nucleotide sequence ID" value="NZ_JACHJO010000001.1"/>
</dbReference>
<organism evidence="1 2">
    <name type="scientific">Nocardiopsis algeriensis</name>
    <dbReference type="NCBI Taxonomy" id="1478215"/>
    <lineage>
        <taxon>Bacteria</taxon>
        <taxon>Bacillati</taxon>
        <taxon>Actinomycetota</taxon>
        <taxon>Actinomycetes</taxon>
        <taxon>Streptosporangiales</taxon>
        <taxon>Nocardiopsidaceae</taxon>
        <taxon>Nocardiopsis</taxon>
    </lineage>
</organism>
<evidence type="ECO:0000313" key="2">
    <source>
        <dbReference type="Proteomes" id="UP000536604"/>
    </source>
</evidence>
<proteinExistence type="predicted"/>
<protein>
    <submittedName>
        <fullName evidence="1">Molybdopterin converting factor small subunit</fullName>
    </submittedName>
</protein>
<dbReference type="EMBL" id="JACHJO010000001">
    <property type="protein sequence ID" value="MBB6118311.1"/>
    <property type="molecule type" value="Genomic_DNA"/>
</dbReference>
<dbReference type="InterPro" id="IPR012675">
    <property type="entry name" value="Beta-grasp_dom_sf"/>
</dbReference>
<gene>
    <name evidence="1" type="ORF">FHS13_000239</name>
</gene>
<accession>A0A841IPQ2</accession>
<dbReference type="Proteomes" id="UP000536604">
    <property type="component" value="Unassembled WGS sequence"/>
</dbReference>
<dbReference type="Gene3D" id="3.10.20.30">
    <property type="match status" value="1"/>
</dbReference>
<dbReference type="AlphaFoldDB" id="A0A841IPQ2"/>
<sequence length="85" mass="8983">MVKCTIRYWAAAKEAAGTAEESVDAATLADALDTARRLHPGDRFHRVLGMSSFLLDGNPVGHREHGGIPVTEGTVIEVLPPFAGG</sequence>
<evidence type="ECO:0000313" key="1">
    <source>
        <dbReference type="EMBL" id="MBB6118311.1"/>
    </source>
</evidence>
<name>A0A841IPQ2_9ACTN</name>
<dbReference type="InterPro" id="IPR003749">
    <property type="entry name" value="ThiS/MoaD-like"/>
</dbReference>
<comment type="caution">
    <text evidence="1">The sequence shown here is derived from an EMBL/GenBank/DDBJ whole genome shotgun (WGS) entry which is preliminary data.</text>
</comment>
<dbReference type="SUPFAM" id="SSF54285">
    <property type="entry name" value="MoaD/ThiS"/>
    <property type="match status" value="1"/>
</dbReference>
<reference evidence="1 2" key="1">
    <citation type="submission" date="2020-08" db="EMBL/GenBank/DDBJ databases">
        <title>Genomic Encyclopedia of Type Strains, Phase III (KMG-III): the genomes of soil and plant-associated and newly described type strains.</title>
        <authorList>
            <person name="Whitman W."/>
        </authorList>
    </citation>
    <scope>NUCLEOTIDE SEQUENCE [LARGE SCALE GENOMIC DNA]</scope>
    <source>
        <strain evidence="1 2">CECT 8712</strain>
    </source>
</reference>
<dbReference type="InterPro" id="IPR016155">
    <property type="entry name" value="Mopterin_synth/thiamin_S_b"/>
</dbReference>
<keyword evidence="2" id="KW-1185">Reference proteome</keyword>